<evidence type="ECO:0000259" key="16">
    <source>
        <dbReference type="PROSITE" id="PS50113"/>
    </source>
</evidence>
<dbReference type="InterPro" id="IPR035965">
    <property type="entry name" value="PAS-like_dom_sf"/>
</dbReference>
<dbReference type="Pfam" id="PF07536">
    <property type="entry name" value="HWE_HK"/>
    <property type="match status" value="1"/>
</dbReference>
<keyword evidence="7" id="KW-0288">FMN</keyword>
<keyword evidence="10" id="KW-0418">Kinase</keyword>
<accession>A0ABY8LJ37</accession>
<dbReference type="EC" id="2.7.13.3" evidence="2"/>
<evidence type="ECO:0000256" key="13">
    <source>
        <dbReference type="ARBA" id="ARBA00023170"/>
    </source>
</evidence>
<dbReference type="RefSeq" id="WP_279967263.1">
    <property type="nucleotide sequence ID" value="NZ_CP122537.1"/>
</dbReference>
<dbReference type="SMART" id="SM00086">
    <property type="entry name" value="PAC"/>
    <property type="match status" value="1"/>
</dbReference>
<dbReference type="Gene3D" id="3.30.565.10">
    <property type="entry name" value="Histidine kinase-like ATPase, C-terminal domain"/>
    <property type="match status" value="1"/>
</dbReference>
<organism evidence="17 18">
    <name type="scientific">Jannaschia ovalis</name>
    <dbReference type="NCBI Taxonomy" id="3038773"/>
    <lineage>
        <taxon>Bacteria</taxon>
        <taxon>Pseudomonadati</taxon>
        <taxon>Pseudomonadota</taxon>
        <taxon>Alphaproteobacteria</taxon>
        <taxon>Rhodobacterales</taxon>
        <taxon>Roseobacteraceae</taxon>
        <taxon>Jannaschia</taxon>
    </lineage>
</organism>
<dbReference type="InterPro" id="IPR005467">
    <property type="entry name" value="His_kinase_dom"/>
</dbReference>
<evidence type="ECO:0000256" key="12">
    <source>
        <dbReference type="ARBA" id="ARBA00022991"/>
    </source>
</evidence>
<name>A0ABY8LJ37_9RHOB</name>
<evidence type="ECO:0000256" key="2">
    <source>
        <dbReference type="ARBA" id="ARBA00012438"/>
    </source>
</evidence>
<evidence type="ECO:0000256" key="6">
    <source>
        <dbReference type="ARBA" id="ARBA00022630"/>
    </source>
</evidence>
<evidence type="ECO:0000256" key="9">
    <source>
        <dbReference type="ARBA" id="ARBA00022741"/>
    </source>
</evidence>
<dbReference type="PROSITE" id="PS50113">
    <property type="entry name" value="PAC"/>
    <property type="match status" value="1"/>
</dbReference>
<evidence type="ECO:0000256" key="1">
    <source>
        <dbReference type="ARBA" id="ARBA00000085"/>
    </source>
</evidence>
<dbReference type="PANTHER" id="PTHR47429">
    <property type="entry name" value="PROTEIN TWIN LOV 1"/>
    <property type="match status" value="1"/>
</dbReference>
<sequence>MDGKIDLNGTAMTPPGDLPAALSAQSVGAFPFSLVLTDPRQEDHPIVYVNPAFTRTTGYQPEEVVGRNCRFMQGPGTQPQARAAIRRALEAGEACTVDIQNYRADGTAFPNRLMLSPLRDENGEIVYFLGVQSDTTADVGTAGEAREMRERLRELQHRVKNHLAMILSMIRVEARNRAPEEVAPRLTRRIGALATLYEAFSNADDGAIDSVSAESFLGRVVEALHKIDDRDDIEIAQDIAPVLLKMEVADRLALFLSEVLTNALQHGMKDRATGRITVGLSAEGDRGTLVVEDDGNGLGETEWPGSASVGSRITEDLVSRLDGRLKVETGEWGTRVSLAFPLNPAAD</sequence>
<dbReference type="InterPro" id="IPR001610">
    <property type="entry name" value="PAC"/>
</dbReference>
<dbReference type="SMART" id="SM00387">
    <property type="entry name" value="HATPase_c"/>
    <property type="match status" value="1"/>
</dbReference>
<comment type="catalytic activity">
    <reaction evidence="1">
        <text>ATP + protein L-histidine = ADP + protein N-phospho-L-histidine.</text>
        <dbReference type="EC" id="2.7.13.3"/>
    </reaction>
</comment>
<keyword evidence="6" id="KW-0285">Flavoprotein</keyword>
<feature type="domain" description="Histidine kinase" evidence="14">
    <location>
        <begin position="154"/>
        <end position="344"/>
    </location>
</feature>
<dbReference type="Pfam" id="PF13426">
    <property type="entry name" value="PAS_9"/>
    <property type="match status" value="1"/>
</dbReference>
<feature type="domain" description="PAC" evidence="16">
    <location>
        <begin position="95"/>
        <end position="147"/>
    </location>
</feature>
<dbReference type="SUPFAM" id="SSF55785">
    <property type="entry name" value="PYP-like sensor domain (PAS domain)"/>
    <property type="match status" value="1"/>
</dbReference>
<gene>
    <name evidence="17" type="ORF">P8627_08040</name>
</gene>
<keyword evidence="8" id="KW-0808">Transferase</keyword>
<evidence type="ECO:0000256" key="3">
    <source>
        <dbReference type="ARBA" id="ARBA00022543"/>
    </source>
</evidence>
<dbReference type="SUPFAM" id="SSF55874">
    <property type="entry name" value="ATPase domain of HSP90 chaperone/DNA topoisomerase II/histidine kinase"/>
    <property type="match status" value="1"/>
</dbReference>
<keyword evidence="12" id="KW-0157">Chromophore</keyword>
<reference evidence="17 18" key="1">
    <citation type="submission" date="2023-04" db="EMBL/GenBank/DDBJ databases">
        <title>Jannaschia ovalis sp. nov., a marine bacterium isolated from sea tidal flat.</title>
        <authorList>
            <person name="Kwon D.Y."/>
            <person name="Kim J.-J."/>
        </authorList>
    </citation>
    <scope>NUCLEOTIDE SEQUENCE [LARGE SCALE GENOMIC DNA]</scope>
    <source>
        <strain evidence="17 18">GRR-S6-38</strain>
    </source>
</reference>
<dbReference type="InterPro" id="IPR000014">
    <property type="entry name" value="PAS"/>
</dbReference>
<proteinExistence type="predicted"/>
<evidence type="ECO:0000313" key="17">
    <source>
        <dbReference type="EMBL" id="WGH80204.1"/>
    </source>
</evidence>
<dbReference type="PROSITE" id="PS50109">
    <property type="entry name" value="HIS_KIN"/>
    <property type="match status" value="1"/>
</dbReference>
<dbReference type="Proteomes" id="UP001243420">
    <property type="component" value="Chromosome"/>
</dbReference>
<keyword evidence="4" id="KW-0597">Phosphoprotein</keyword>
<dbReference type="PANTHER" id="PTHR47429:SF2">
    <property type="entry name" value="PROTEIN TWIN LOV 1"/>
    <property type="match status" value="1"/>
</dbReference>
<dbReference type="Gene3D" id="3.30.450.20">
    <property type="entry name" value="PAS domain"/>
    <property type="match status" value="1"/>
</dbReference>
<keyword evidence="5" id="KW-0716">Sensory transduction</keyword>
<evidence type="ECO:0000259" key="15">
    <source>
        <dbReference type="PROSITE" id="PS50112"/>
    </source>
</evidence>
<dbReference type="SMART" id="SM00091">
    <property type="entry name" value="PAS"/>
    <property type="match status" value="1"/>
</dbReference>
<dbReference type="InterPro" id="IPR003594">
    <property type="entry name" value="HATPase_dom"/>
</dbReference>
<evidence type="ECO:0000313" key="18">
    <source>
        <dbReference type="Proteomes" id="UP001243420"/>
    </source>
</evidence>
<dbReference type="NCBIfam" id="TIGR00229">
    <property type="entry name" value="sensory_box"/>
    <property type="match status" value="1"/>
</dbReference>
<dbReference type="InterPro" id="IPR000700">
    <property type="entry name" value="PAS-assoc_C"/>
</dbReference>
<dbReference type="Pfam" id="PF02518">
    <property type="entry name" value="HATPase_c"/>
    <property type="match status" value="1"/>
</dbReference>
<evidence type="ECO:0000256" key="10">
    <source>
        <dbReference type="ARBA" id="ARBA00022777"/>
    </source>
</evidence>
<evidence type="ECO:0000256" key="5">
    <source>
        <dbReference type="ARBA" id="ARBA00022606"/>
    </source>
</evidence>
<evidence type="ECO:0000256" key="8">
    <source>
        <dbReference type="ARBA" id="ARBA00022679"/>
    </source>
</evidence>
<evidence type="ECO:0000256" key="7">
    <source>
        <dbReference type="ARBA" id="ARBA00022643"/>
    </source>
</evidence>
<keyword evidence="18" id="KW-1185">Reference proteome</keyword>
<keyword evidence="13" id="KW-0675">Receptor</keyword>
<evidence type="ECO:0000256" key="4">
    <source>
        <dbReference type="ARBA" id="ARBA00022553"/>
    </source>
</evidence>
<dbReference type="SMART" id="SM00911">
    <property type="entry name" value="HWE_HK"/>
    <property type="match status" value="1"/>
</dbReference>
<keyword evidence="11" id="KW-0067">ATP-binding</keyword>
<dbReference type="InterPro" id="IPR036890">
    <property type="entry name" value="HATPase_C_sf"/>
</dbReference>
<evidence type="ECO:0000256" key="11">
    <source>
        <dbReference type="ARBA" id="ARBA00022840"/>
    </source>
</evidence>
<dbReference type="InterPro" id="IPR011102">
    <property type="entry name" value="Sig_transdc_His_kinase_HWE"/>
</dbReference>
<dbReference type="PROSITE" id="PS50112">
    <property type="entry name" value="PAS"/>
    <property type="match status" value="1"/>
</dbReference>
<dbReference type="CDD" id="cd00130">
    <property type="entry name" value="PAS"/>
    <property type="match status" value="1"/>
</dbReference>
<keyword evidence="9" id="KW-0547">Nucleotide-binding</keyword>
<protein>
    <recommendedName>
        <fullName evidence="2">histidine kinase</fullName>
        <ecNumber evidence="2">2.7.13.3</ecNumber>
    </recommendedName>
</protein>
<keyword evidence="3" id="KW-0600">Photoreceptor protein</keyword>
<evidence type="ECO:0000259" key="14">
    <source>
        <dbReference type="PROSITE" id="PS50109"/>
    </source>
</evidence>
<feature type="domain" description="PAS" evidence="15">
    <location>
        <begin position="46"/>
        <end position="92"/>
    </location>
</feature>
<dbReference type="EMBL" id="CP122537">
    <property type="protein sequence ID" value="WGH80204.1"/>
    <property type="molecule type" value="Genomic_DNA"/>
</dbReference>